<evidence type="ECO:0000256" key="3">
    <source>
        <dbReference type="PROSITE-ProRule" id="PRU00267"/>
    </source>
</evidence>
<sequence>MPALRTRDTHARSLEVTVDDDLKTPTMNIISPTPRAFTFPINKLPAPSPSNSPFESDLRQLTLTPAPKKTHTPSSSISSDASFLSIESTPQTSPAAPARPRRRRRSTADEINERRPKKGDGDYIKRPENAFILFRRQCCEDRNNALDALEAGDGDKSSLATKKQRQADLSKAISLQWKQLSAEDRKVWEDLAKRKKKEHEEMYPHYVYRPQRVKGKKGSGKGKEKDEQEAEADGDGLSFVLGAVPANPRLGRRAASAPTPPLAYQQTIQIPQLFMQSTPSSPSNFSGRRESYESSQGSIMDYEYESTDFLPESFGQPQGWNPDIHGGDMVPVSFELSHQMFNEKQSAAPLHSLMIRDQPLFEPMRLISPTSLTADSSGPPSPHHGPWTPHMLETVQIPADAWQPQEDLCMPHASGMPAHDSGDAPQLGYQPYTWDGAMWMNGPEPVFNDDFDVNGIPPIELDVPKFDMTPSNGCHSEQQMPMGVGYGNDGRETDPFMATFNFDELNMTTERF</sequence>
<dbReference type="AlphaFoldDB" id="A0A4Z0A762"/>
<gene>
    <name evidence="6" type="ORF">EWM64_g1125</name>
</gene>
<keyword evidence="1 3" id="KW-0238">DNA-binding</keyword>
<dbReference type="CDD" id="cd01389">
    <property type="entry name" value="HMG-box_ROX1-like"/>
    <property type="match status" value="1"/>
</dbReference>
<dbReference type="Proteomes" id="UP000298061">
    <property type="component" value="Unassembled WGS sequence"/>
</dbReference>
<dbReference type="SUPFAM" id="SSF47095">
    <property type="entry name" value="HMG-box"/>
    <property type="match status" value="1"/>
</dbReference>
<feature type="DNA-binding region" description="HMG box" evidence="3">
    <location>
        <begin position="124"/>
        <end position="207"/>
    </location>
</feature>
<accession>A0A4Z0A762</accession>
<dbReference type="GO" id="GO:0030154">
    <property type="term" value="P:cell differentiation"/>
    <property type="evidence" value="ECO:0007669"/>
    <property type="project" value="TreeGrafter"/>
</dbReference>
<dbReference type="PROSITE" id="PS50118">
    <property type="entry name" value="HMG_BOX_2"/>
    <property type="match status" value="1"/>
</dbReference>
<keyword evidence="2" id="KW-0804">Transcription</keyword>
<evidence type="ECO:0000259" key="5">
    <source>
        <dbReference type="PROSITE" id="PS50118"/>
    </source>
</evidence>
<dbReference type="Pfam" id="PF00505">
    <property type="entry name" value="HMG_box"/>
    <property type="match status" value="1"/>
</dbReference>
<name>A0A4Z0A762_9AGAM</name>
<keyword evidence="7" id="KW-1185">Reference proteome</keyword>
<feature type="domain" description="HMG box" evidence="5">
    <location>
        <begin position="124"/>
        <end position="207"/>
    </location>
</feature>
<dbReference type="GO" id="GO:0005634">
    <property type="term" value="C:nucleus"/>
    <property type="evidence" value="ECO:0007669"/>
    <property type="project" value="UniProtKB-UniRule"/>
</dbReference>
<dbReference type="SMART" id="SM00398">
    <property type="entry name" value="HMG"/>
    <property type="match status" value="1"/>
</dbReference>
<feature type="compositionally biased region" description="Basic residues" evidence="4">
    <location>
        <begin position="211"/>
        <end position="220"/>
    </location>
</feature>
<dbReference type="InterPro" id="IPR009071">
    <property type="entry name" value="HMG_box_dom"/>
</dbReference>
<dbReference type="InterPro" id="IPR050140">
    <property type="entry name" value="SRY-related_HMG-box_TF-like"/>
</dbReference>
<dbReference type="GO" id="GO:0001228">
    <property type="term" value="F:DNA-binding transcription activator activity, RNA polymerase II-specific"/>
    <property type="evidence" value="ECO:0007669"/>
    <property type="project" value="TreeGrafter"/>
</dbReference>
<evidence type="ECO:0000256" key="1">
    <source>
        <dbReference type="ARBA" id="ARBA00023125"/>
    </source>
</evidence>
<dbReference type="Gene3D" id="1.10.30.10">
    <property type="entry name" value="High mobility group box domain"/>
    <property type="match status" value="1"/>
</dbReference>
<dbReference type="EMBL" id="SFCI01000070">
    <property type="protein sequence ID" value="TFY82892.1"/>
    <property type="molecule type" value="Genomic_DNA"/>
</dbReference>
<dbReference type="STRING" id="135208.A0A4Z0A762"/>
<reference evidence="6 7" key="1">
    <citation type="submission" date="2019-02" db="EMBL/GenBank/DDBJ databases">
        <title>Genome sequencing of the rare red list fungi Hericium alpestre (H. flagellum).</title>
        <authorList>
            <person name="Buettner E."/>
            <person name="Kellner H."/>
        </authorList>
    </citation>
    <scope>NUCLEOTIDE SEQUENCE [LARGE SCALE GENOMIC DNA]</scope>
    <source>
        <strain evidence="6 7">DSM 108284</strain>
    </source>
</reference>
<dbReference type="GO" id="GO:0000978">
    <property type="term" value="F:RNA polymerase II cis-regulatory region sequence-specific DNA binding"/>
    <property type="evidence" value="ECO:0007669"/>
    <property type="project" value="TreeGrafter"/>
</dbReference>
<evidence type="ECO:0000313" key="7">
    <source>
        <dbReference type="Proteomes" id="UP000298061"/>
    </source>
</evidence>
<feature type="compositionally biased region" description="Basic and acidic residues" evidence="4">
    <location>
        <begin position="106"/>
        <end position="124"/>
    </location>
</feature>
<dbReference type="PANTHER" id="PTHR10270:SF161">
    <property type="entry name" value="SEX-DETERMINING REGION Y PROTEIN"/>
    <property type="match status" value="1"/>
</dbReference>
<evidence type="ECO:0000256" key="4">
    <source>
        <dbReference type="SAM" id="MobiDB-lite"/>
    </source>
</evidence>
<protein>
    <recommendedName>
        <fullName evidence="5">HMG box domain-containing protein</fullName>
    </recommendedName>
</protein>
<feature type="region of interest" description="Disordered" evidence="4">
    <location>
        <begin position="210"/>
        <end position="234"/>
    </location>
</feature>
<feature type="compositionally biased region" description="Polar residues" evidence="4">
    <location>
        <begin position="49"/>
        <end position="63"/>
    </location>
</feature>
<comment type="caution">
    <text evidence="6">The sequence shown here is derived from an EMBL/GenBank/DDBJ whole genome shotgun (WGS) entry which is preliminary data.</text>
</comment>
<keyword evidence="3" id="KW-0539">Nucleus</keyword>
<evidence type="ECO:0000256" key="2">
    <source>
        <dbReference type="ARBA" id="ARBA00023163"/>
    </source>
</evidence>
<evidence type="ECO:0000313" key="6">
    <source>
        <dbReference type="EMBL" id="TFY82892.1"/>
    </source>
</evidence>
<dbReference type="PANTHER" id="PTHR10270">
    <property type="entry name" value="SOX TRANSCRIPTION FACTOR"/>
    <property type="match status" value="1"/>
</dbReference>
<dbReference type="OrthoDB" id="6247875at2759"/>
<proteinExistence type="predicted"/>
<dbReference type="InterPro" id="IPR036910">
    <property type="entry name" value="HMG_box_dom_sf"/>
</dbReference>
<feature type="region of interest" description="Disordered" evidence="4">
    <location>
        <begin position="36"/>
        <end position="124"/>
    </location>
</feature>
<organism evidence="6 7">
    <name type="scientific">Hericium alpestre</name>
    <dbReference type="NCBI Taxonomy" id="135208"/>
    <lineage>
        <taxon>Eukaryota</taxon>
        <taxon>Fungi</taxon>
        <taxon>Dikarya</taxon>
        <taxon>Basidiomycota</taxon>
        <taxon>Agaricomycotina</taxon>
        <taxon>Agaricomycetes</taxon>
        <taxon>Russulales</taxon>
        <taxon>Hericiaceae</taxon>
        <taxon>Hericium</taxon>
    </lineage>
</organism>
<feature type="compositionally biased region" description="Low complexity" evidence="4">
    <location>
        <begin position="74"/>
        <end position="98"/>
    </location>
</feature>